<accession>A0ACC2SC48</accession>
<proteinExistence type="predicted"/>
<keyword evidence="2" id="KW-1185">Reference proteome</keyword>
<sequence>MGWFTTTARNIMSYVPWIPHLLYYQTVDPCTHAGENHVVAFSVAISCYNSFPLTYSQEKDTLVTLAALSDLDVQGRDIKITLDKVKGKNPLDRT</sequence>
<reference evidence="1" key="1">
    <citation type="submission" date="2022-04" db="EMBL/GenBank/DDBJ databases">
        <title>Genome of the entomopathogenic fungus Entomophthora muscae.</title>
        <authorList>
            <person name="Elya C."/>
            <person name="Lovett B.R."/>
            <person name="Lee E."/>
            <person name="Macias A.M."/>
            <person name="Hajek A.E."/>
            <person name="De Bivort B.L."/>
            <person name="Kasson M.T."/>
            <person name="De Fine Licht H.H."/>
            <person name="Stajich J.E."/>
        </authorList>
    </citation>
    <scope>NUCLEOTIDE SEQUENCE</scope>
    <source>
        <strain evidence="1">Berkeley</strain>
    </source>
</reference>
<protein>
    <submittedName>
        <fullName evidence="1">Uncharacterized protein</fullName>
    </submittedName>
</protein>
<organism evidence="1 2">
    <name type="scientific">Entomophthora muscae</name>
    <dbReference type="NCBI Taxonomy" id="34485"/>
    <lineage>
        <taxon>Eukaryota</taxon>
        <taxon>Fungi</taxon>
        <taxon>Fungi incertae sedis</taxon>
        <taxon>Zoopagomycota</taxon>
        <taxon>Entomophthoromycotina</taxon>
        <taxon>Entomophthoromycetes</taxon>
        <taxon>Entomophthorales</taxon>
        <taxon>Entomophthoraceae</taxon>
        <taxon>Entomophthora</taxon>
    </lineage>
</organism>
<evidence type="ECO:0000313" key="1">
    <source>
        <dbReference type="EMBL" id="KAJ9059691.1"/>
    </source>
</evidence>
<comment type="caution">
    <text evidence="1">The sequence shown here is derived from an EMBL/GenBank/DDBJ whole genome shotgun (WGS) entry which is preliminary data.</text>
</comment>
<name>A0ACC2SC48_9FUNG</name>
<gene>
    <name evidence="1" type="ORF">DSO57_1038823</name>
</gene>
<evidence type="ECO:0000313" key="2">
    <source>
        <dbReference type="Proteomes" id="UP001165960"/>
    </source>
</evidence>
<dbReference type="EMBL" id="QTSX02005506">
    <property type="protein sequence ID" value="KAJ9059691.1"/>
    <property type="molecule type" value="Genomic_DNA"/>
</dbReference>
<dbReference type="Proteomes" id="UP001165960">
    <property type="component" value="Unassembled WGS sequence"/>
</dbReference>